<dbReference type="Gene3D" id="3.40.50.1980">
    <property type="entry name" value="Nitrogenase molybdenum iron protein domain"/>
    <property type="match status" value="2"/>
</dbReference>
<dbReference type="EC" id="1.1.1.23" evidence="5"/>
<organism evidence="11 12">
    <name type="scientific">Candidatus Bilophila faecipullorum</name>
    <dbReference type="NCBI Taxonomy" id="2838482"/>
    <lineage>
        <taxon>Bacteria</taxon>
        <taxon>Pseudomonadati</taxon>
        <taxon>Thermodesulfobacteriota</taxon>
        <taxon>Desulfovibrionia</taxon>
        <taxon>Desulfovibrionales</taxon>
        <taxon>Desulfovibrionaceae</taxon>
        <taxon>Bilophila</taxon>
    </lineage>
</organism>
<dbReference type="Proteomes" id="UP000824264">
    <property type="component" value="Unassembled WGS sequence"/>
</dbReference>
<dbReference type="InterPro" id="IPR012131">
    <property type="entry name" value="Hstdl_DH"/>
</dbReference>
<comment type="pathway">
    <text evidence="5">Amino-acid biosynthesis; L-histidine biosynthesis; L-histidine from 5-phospho-alpha-D-ribose 1-diphosphate: step 9/9.</text>
</comment>
<keyword evidence="2 5" id="KW-0479">Metal-binding</keyword>
<dbReference type="Gene3D" id="1.20.5.1300">
    <property type="match status" value="1"/>
</dbReference>
<dbReference type="PANTHER" id="PTHR21256:SF2">
    <property type="entry name" value="HISTIDINE BIOSYNTHESIS TRIFUNCTIONAL PROTEIN"/>
    <property type="match status" value="1"/>
</dbReference>
<dbReference type="InterPro" id="IPR022695">
    <property type="entry name" value="Histidinol_DH_monofunct"/>
</dbReference>
<evidence type="ECO:0000256" key="6">
    <source>
        <dbReference type="PIRNR" id="PIRNR000099"/>
    </source>
</evidence>
<comment type="function">
    <text evidence="5">Catalyzes the sequential NAD-dependent oxidations of L-histidinol to L-histidinaldehyde and then to L-histidine.</text>
</comment>
<dbReference type="FunFam" id="3.40.50.1980:FF:000001">
    <property type="entry name" value="Histidinol dehydrogenase"/>
    <property type="match status" value="1"/>
</dbReference>
<keyword evidence="5" id="KW-0520">NAD</keyword>
<dbReference type="SUPFAM" id="SSF53720">
    <property type="entry name" value="ALDH-like"/>
    <property type="match status" value="1"/>
</dbReference>
<evidence type="ECO:0000256" key="9">
    <source>
        <dbReference type="PIRSR" id="PIRSR000099-4"/>
    </source>
</evidence>
<dbReference type="CDD" id="cd06572">
    <property type="entry name" value="Histidinol_dh"/>
    <property type="match status" value="1"/>
</dbReference>
<evidence type="ECO:0000256" key="8">
    <source>
        <dbReference type="PIRSR" id="PIRSR000099-3"/>
    </source>
</evidence>
<dbReference type="GO" id="GO:0000105">
    <property type="term" value="P:L-histidine biosynthetic process"/>
    <property type="evidence" value="ECO:0007669"/>
    <property type="project" value="UniProtKB-UniRule"/>
</dbReference>
<evidence type="ECO:0000256" key="2">
    <source>
        <dbReference type="ARBA" id="ARBA00022723"/>
    </source>
</evidence>
<dbReference type="AlphaFoldDB" id="A0A9D1QZM2"/>
<dbReference type="FunFam" id="3.40.50.1980:FF:000026">
    <property type="entry name" value="Histidinol dehydrogenase"/>
    <property type="match status" value="1"/>
</dbReference>
<evidence type="ECO:0000256" key="7">
    <source>
        <dbReference type="PIRSR" id="PIRSR000099-1"/>
    </source>
</evidence>
<dbReference type="GO" id="GO:0005829">
    <property type="term" value="C:cytosol"/>
    <property type="evidence" value="ECO:0007669"/>
    <property type="project" value="TreeGrafter"/>
</dbReference>
<dbReference type="PROSITE" id="PS00611">
    <property type="entry name" value="HISOL_DEHYDROGENASE"/>
    <property type="match status" value="1"/>
</dbReference>
<keyword evidence="4 5" id="KW-0560">Oxidoreductase</keyword>
<comment type="similarity">
    <text evidence="1 5 6 10">Belongs to the histidinol dehydrogenase family.</text>
</comment>
<dbReference type="NCBIfam" id="TIGR00069">
    <property type="entry name" value="hisD"/>
    <property type="match status" value="1"/>
</dbReference>
<dbReference type="InterPro" id="IPR001692">
    <property type="entry name" value="Histidinol_DH_CS"/>
</dbReference>
<evidence type="ECO:0000256" key="5">
    <source>
        <dbReference type="HAMAP-Rule" id="MF_01024"/>
    </source>
</evidence>
<evidence type="ECO:0000256" key="3">
    <source>
        <dbReference type="ARBA" id="ARBA00022833"/>
    </source>
</evidence>
<feature type="active site" description="Proton acceptor" evidence="5 7">
    <location>
        <position position="332"/>
    </location>
</feature>
<evidence type="ECO:0000256" key="4">
    <source>
        <dbReference type="ARBA" id="ARBA00023002"/>
    </source>
</evidence>
<feature type="active site" description="Proton acceptor" evidence="5 7">
    <location>
        <position position="331"/>
    </location>
</feature>
<feature type="binding site" evidence="5 8">
    <location>
        <position position="332"/>
    </location>
    <ligand>
        <name>substrate</name>
    </ligand>
</feature>
<accession>A0A9D1QZM2</accession>
<dbReference type="PIRSF" id="PIRSF000099">
    <property type="entry name" value="Histidinol_dh"/>
    <property type="match status" value="1"/>
</dbReference>
<feature type="binding site" evidence="5 8">
    <location>
        <position position="266"/>
    </location>
    <ligand>
        <name>substrate</name>
    </ligand>
</feature>
<keyword evidence="5" id="KW-0368">Histidine biosynthesis</keyword>
<comment type="caution">
    <text evidence="11">The sequence shown here is derived from an EMBL/GenBank/DDBJ whole genome shotgun (WGS) entry which is preliminary data.</text>
</comment>
<comment type="caution">
    <text evidence="5">Lacks conserved residue(s) required for the propagation of feature annotation.</text>
</comment>
<feature type="binding site" evidence="5 8">
    <location>
        <position position="263"/>
    </location>
    <ligand>
        <name>substrate</name>
    </ligand>
</feature>
<dbReference type="GO" id="GO:0004399">
    <property type="term" value="F:histidinol dehydrogenase activity"/>
    <property type="evidence" value="ECO:0007669"/>
    <property type="project" value="UniProtKB-UniRule"/>
</dbReference>
<dbReference type="EMBL" id="DXGI01000148">
    <property type="protein sequence ID" value="HIW78317.1"/>
    <property type="molecule type" value="Genomic_DNA"/>
</dbReference>
<proteinExistence type="inferred from homology"/>
<comment type="catalytic activity">
    <reaction evidence="5">
        <text>L-histidinol + 2 NAD(+) + H2O = L-histidine + 2 NADH + 3 H(+)</text>
        <dbReference type="Rhea" id="RHEA:20641"/>
        <dbReference type="ChEBI" id="CHEBI:15377"/>
        <dbReference type="ChEBI" id="CHEBI:15378"/>
        <dbReference type="ChEBI" id="CHEBI:57540"/>
        <dbReference type="ChEBI" id="CHEBI:57595"/>
        <dbReference type="ChEBI" id="CHEBI:57699"/>
        <dbReference type="ChEBI" id="CHEBI:57945"/>
        <dbReference type="EC" id="1.1.1.23"/>
    </reaction>
</comment>
<feature type="binding site" evidence="5 9">
    <location>
        <position position="263"/>
    </location>
    <ligand>
        <name>Zn(2+)</name>
        <dbReference type="ChEBI" id="CHEBI:29105"/>
    </ligand>
</feature>
<dbReference type="PRINTS" id="PR00083">
    <property type="entry name" value="HOLDHDRGNASE"/>
</dbReference>
<dbReference type="GO" id="GO:0008270">
    <property type="term" value="F:zinc ion binding"/>
    <property type="evidence" value="ECO:0007669"/>
    <property type="project" value="UniProtKB-UniRule"/>
</dbReference>
<dbReference type="InterPro" id="IPR016161">
    <property type="entry name" value="Ald_DH/histidinol_DH"/>
</dbReference>
<feature type="binding site" evidence="5 9">
    <location>
        <position position="365"/>
    </location>
    <ligand>
        <name>Zn(2+)</name>
        <dbReference type="ChEBI" id="CHEBI:29105"/>
    </ligand>
</feature>
<sequence length="433" mass="46083">MTCRFLSLTSEALWPELLQMLADRGNPDQSVEADVRAMLDAVRKDGDAAVLGYVRRFDCPAMQPPLRVSPEAPEQAAESLPSESLDCIRQAADNIRAFHEAQKDRSWFLTRDDGTILGQKISPVDRAGLYVPGGRGGDTPLISSLLMTAIPAQVAGVSEIAVVTPPRADGTLNPHILAAAHLLGIREIYRMGGAWAIGALAYGTESVSPVDVIAGPGNIWVTTAKRLVQGQVAIDMIAGPSEVLILADASANPAWIAADMLSQAEHDALASAICLTDDEALARAVLDELDRQSAALPRADIVRKSLADWSAVVLTPDMDAAVALANRVAPEHLEVLTADPWALLPRIRHAGAAFLGPYSPEPLGDYFAGPNHVLPTLGTARFSSALSVQTFCKRTSVIAASRAFAAASADAVARLARMERLEAHARSMECRKQ</sequence>
<feature type="binding site" evidence="5 8">
    <location>
        <position position="419"/>
    </location>
    <ligand>
        <name>substrate</name>
    </ligand>
</feature>
<protein>
    <recommendedName>
        <fullName evidence="5">Histidinol dehydrogenase</fullName>
        <shortName evidence="5">HDH</shortName>
        <ecNumber evidence="5">1.1.1.23</ecNumber>
    </recommendedName>
</protein>
<dbReference type="HAMAP" id="MF_01024">
    <property type="entry name" value="HisD"/>
    <property type="match status" value="1"/>
</dbReference>
<name>A0A9D1QZM2_9BACT</name>
<keyword evidence="3 5" id="KW-0862">Zinc</keyword>
<feature type="binding site" evidence="5 9">
    <location>
        <position position="424"/>
    </location>
    <ligand>
        <name>Zn(2+)</name>
        <dbReference type="ChEBI" id="CHEBI:29105"/>
    </ligand>
</feature>
<keyword evidence="5" id="KW-0028">Amino-acid biosynthesis</keyword>
<feature type="binding site" evidence="5 8">
    <location>
        <position position="241"/>
    </location>
    <ligand>
        <name>substrate</name>
    </ligand>
</feature>
<comment type="cofactor">
    <cofactor evidence="5 9">
        <name>Zn(2+)</name>
        <dbReference type="ChEBI" id="CHEBI:29105"/>
    </cofactor>
    <text evidence="5 9">Binds 1 zinc ion per subunit.</text>
</comment>
<evidence type="ECO:0000256" key="10">
    <source>
        <dbReference type="RuleBase" id="RU004175"/>
    </source>
</evidence>
<dbReference type="PANTHER" id="PTHR21256">
    <property type="entry name" value="HISTIDINOL DEHYDROGENASE HDH"/>
    <property type="match status" value="1"/>
</dbReference>
<feature type="binding site" evidence="5 8">
    <location>
        <position position="365"/>
    </location>
    <ligand>
        <name>substrate</name>
    </ligand>
</feature>
<reference evidence="11" key="1">
    <citation type="journal article" date="2021" name="PeerJ">
        <title>Extensive microbial diversity within the chicken gut microbiome revealed by metagenomics and culture.</title>
        <authorList>
            <person name="Gilroy R."/>
            <person name="Ravi A."/>
            <person name="Getino M."/>
            <person name="Pursley I."/>
            <person name="Horton D.L."/>
            <person name="Alikhan N.F."/>
            <person name="Baker D."/>
            <person name="Gharbi K."/>
            <person name="Hall N."/>
            <person name="Watson M."/>
            <person name="Adriaenssens E.M."/>
            <person name="Foster-Nyarko E."/>
            <person name="Jarju S."/>
            <person name="Secka A."/>
            <person name="Antonio M."/>
            <person name="Oren A."/>
            <person name="Chaudhuri R.R."/>
            <person name="La Ragione R."/>
            <person name="Hildebrand F."/>
            <person name="Pallen M.J."/>
        </authorList>
    </citation>
    <scope>NUCLEOTIDE SEQUENCE</scope>
    <source>
        <strain evidence="11">ChiSxjej5B17-1746</strain>
    </source>
</reference>
<reference evidence="11" key="2">
    <citation type="submission" date="2021-04" db="EMBL/GenBank/DDBJ databases">
        <authorList>
            <person name="Gilroy R."/>
        </authorList>
    </citation>
    <scope>NUCLEOTIDE SEQUENCE</scope>
    <source>
        <strain evidence="11">ChiSxjej5B17-1746</strain>
    </source>
</reference>
<dbReference type="GO" id="GO:0051287">
    <property type="term" value="F:NAD binding"/>
    <property type="evidence" value="ECO:0007669"/>
    <property type="project" value="InterPro"/>
</dbReference>
<evidence type="ECO:0000313" key="12">
    <source>
        <dbReference type="Proteomes" id="UP000824264"/>
    </source>
</evidence>
<feature type="binding site" evidence="5 8">
    <location>
        <position position="424"/>
    </location>
    <ligand>
        <name>substrate</name>
    </ligand>
</feature>
<evidence type="ECO:0000256" key="1">
    <source>
        <dbReference type="ARBA" id="ARBA00010178"/>
    </source>
</evidence>
<gene>
    <name evidence="5 11" type="primary">hisD</name>
    <name evidence="11" type="ORF">H9874_04135</name>
</gene>
<feature type="binding site" evidence="5 9">
    <location>
        <position position="266"/>
    </location>
    <ligand>
        <name>Zn(2+)</name>
        <dbReference type="ChEBI" id="CHEBI:29105"/>
    </ligand>
</feature>
<dbReference type="Pfam" id="PF00815">
    <property type="entry name" value="Histidinol_dh"/>
    <property type="match status" value="1"/>
</dbReference>
<evidence type="ECO:0000313" key="11">
    <source>
        <dbReference type="EMBL" id="HIW78317.1"/>
    </source>
</evidence>